<feature type="transmembrane region" description="Helical" evidence="6">
    <location>
        <begin position="53"/>
        <end position="74"/>
    </location>
</feature>
<evidence type="ECO:0000256" key="3">
    <source>
        <dbReference type="ARBA" id="ARBA00022989"/>
    </source>
</evidence>
<comment type="caution">
    <text evidence="8">The sequence shown here is derived from an EMBL/GenBank/DDBJ whole genome shotgun (WGS) entry which is preliminary data.</text>
</comment>
<gene>
    <name evidence="8" type="ORF">N7463_004972</name>
</gene>
<proteinExistence type="predicted"/>
<feature type="transmembrane region" description="Helical" evidence="6">
    <location>
        <begin position="471"/>
        <end position="489"/>
    </location>
</feature>
<feature type="region of interest" description="Disordered" evidence="5">
    <location>
        <begin position="1"/>
        <end position="21"/>
    </location>
</feature>
<name>A0A9X0C4P6_9EURO</name>
<sequence length="541" mass="59734">MLPGDSHHRGSGSPPGTVPLEDLQRSVSGVIILQPKPTRDPNDPLNWKIWEKYLNFGLVLLYSLLVFAFIGAATPTWGPMNIELGYSYETLQDSYAVGSAALCIGALIFIPTALKFGRRPIYVISTLLQFGVAVWFAKIQTVADLMLVNAFSCLLGALAEVIVQMTVADIFFVHQRGMMNSIYVWIMVIGSALGPLAAGYVTTSQGWRWVWWWMAILFGISFVLFLFFYEETKFLGCIDGLTPVNHAQREDSAGSQGNMKGEELEKELDPEVGERMSQLNTPNIDPSISRKTYLQRFSLWSSSPGSLMFFLRHIYQPVIVTFAFPAALYVAVVYGMLTALWQVMITVVASVMPEPPYNFTASQVGLMSLAPFIGTTIGSVIVAPLSDRLVLRLAKRNGGVYEPEMRLWILLAFAPLVPAGTLLFGYSLGNSQPWYLVALGYGLYGLAMGPISSTSLTYLTDAYTNIVADSLAGVTFIRNLFATIFVFALTPWTASVGIQNVFLTMGIIMAIILIPGTIAVLYYGKSIRCWTTDRYRQYSAL</sequence>
<dbReference type="Pfam" id="PF07690">
    <property type="entry name" value="MFS_1"/>
    <property type="match status" value="1"/>
</dbReference>
<dbReference type="Proteomes" id="UP001149954">
    <property type="component" value="Unassembled WGS sequence"/>
</dbReference>
<dbReference type="AlphaFoldDB" id="A0A9X0C4P6"/>
<feature type="transmembrane region" description="Helical" evidence="6">
    <location>
        <begin position="501"/>
        <end position="524"/>
    </location>
</feature>
<dbReference type="InterPro" id="IPR020846">
    <property type="entry name" value="MFS_dom"/>
</dbReference>
<dbReference type="GO" id="GO:0022857">
    <property type="term" value="F:transmembrane transporter activity"/>
    <property type="evidence" value="ECO:0007669"/>
    <property type="project" value="InterPro"/>
</dbReference>
<evidence type="ECO:0000256" key="1">
    <source>
        <dbReference type="ARBA" id="ARBA00004141"/>
    </source>
</evidence>
<evidence type="ECO:0000256" key="2">
    <source>
        <dbReference type="ARBA" id="ARBA00022692"/>
    </source>
</evidence>
<reference evidence="8" key="2">
    <citation type="journal article" date="2023" name="IMA Fungus">
        <title>Comparative genomic study of the Penicillium genus elucidates a diverse pangenome and 15 lateral gene transfer events.</title>
        <authorList>
            <person name="Petersen C."/>
            <person name="Sorensen T."/>
            <person name="Nielsen M.R."/>
            <person name="Sondergaard T.E."/>
            <person name="Sorensen J.L."/>
            <person name="Fitzpatrick D.A."/>
            <person name="Frisvad J.C."/>
            <person name="Nielsen K.L."/>
        </authorList>
    </citation>
    <scope>NUCLEOTIDE SEQUENCE</scope>
    <source>
        <strain evidence="8">IBT 29495</strain>
    </source>
</reference>
<dbReference type="PROSITE" id="PS50850">
    <property type="entry name" value="MFS"/>
    <property type="match status" value="1"/>
</dbReference>
<accession>A0A9X0C4P6</accession>
<feature type="transmembrane region" description="Helical" evidence="6">
    <location>
        <begin position="94"/>
        <end position="114"/>
    </location>
</feature>
<feature type="transmembrane region" description="Helical" evidence="6">
    <location>
        <begin position="434"/>
        <end position="459"/>
    </location>
</feature>
<feature type="transmembrane region" description="Helical" evidence="6">
    <location>
        <begin position="407"/>
        <end position="428"/>
    </location>
</feature>
<keyword evidence="4 6" id="KW-0472">Membrane</keyword>
<reference evidence="8" key="1">
    <citation type="submission" date="2022-12" db="EMBL/GenBank/DDBJ databases">
        <authorList>
            <person name="Petersen C."/>
        </authorList>
    </citation>
    <scope>NUCLEOTIDE SEQUENCE</scope>
    <source>
        <strain evidence="8">IBT 29495</strain>
    </source>
</reference>
<evidence type="ECO:0000256" key="4">
    <source>
        <dbReference type="ARBA" id="ARBA00023136"/>
    </source>
</evidence>
<feature type="transmembrane region" description="Helical" evidence="6">
    <location>
        <begin position="145"/>
        <end position="170"/>
    </location>
</feature>
<protein>
    <submittedName>
        <fullName evidence="8">Major facilitator superfamily domain-containing protein</fullName>
    </submittedName>
</protein>
<dbReference type="InterPro" id="IPR011701">
    <property type="entry name" value="MFS"/>
</dbReference>
<feature type="transmembrane region" description="Helical" evidence="6">
    <location>
        <begin position="318"/>
        <end position="344"/>
    </location>
</feature>
<feature type="transmembrane region" description="Helical" evidence="6">
    <location>
        <begin position="121"/>
        <end position="139"/>
    </location>
</feature>
<feature type="transmembrane region" description="Helical" evidence="6">
    <location>
        <begin position="209"/>
        <end position="229"/>
    </location>
</feature>
<evidence type="ECO:0000256" key="6">
    <source>
        <dbReference type="SAM" id="Phobius"/>
    </source>
</evidence>
<feature type="transmembrane region" description="Helical" evidence="6">
    <location>
        <begin position="182"/>
        <end position="203"/>
    </location>
</feature>
<dbReference type="PANTHER" id="PTHR23502:SF50">
    <property type="entry name" value="TRANSPORTER, PUTATIVE (AFU_ORTHOLOGUE AFUA_5G00430)-RELATED"/>
    <property type="match status" value="1"/>
</dbReference>
<evidence type="ECO:0000313" key="8">
    <source>
        <dbReference type="EMBL" id="KAJ5502098.1"/>
    </source>
</evidence>
<evidence type="ECO:0000313" key="9">
    <source>
        <dbReference type="Proteomes" id="UP001149954"/>
    </source>
</evidence>
<evidence type="ECO:0000256" key="5">
    <source>
        <dbReference type="SAM" id="MobiDB-lite"/>
    </source>
</evidence>
<comment type="subcellular location">
    <subcellularLocation>
        <location evidence="1">Membrane</location>
        <topology evidence="1">Multi-pass membrane protein</topology>
    </subcellularLocation>
</comment>
<dbReference type="Gene3D" id="1.20.1250.20">
    <property type="entry name" value="MFS general substrate transporter like domains"/>
    <property type="match status" value="1"/>
</dbReference>
<keyword evidence="9" id="KW-1185">Reference proteome</keyword>
<keyword evidence="3 6" id="KW-1133">Transmembrane helix</keyword>
<dbReference type="PANTHER" id="PTHR23502">
    <property type="entry name" value="MAJOR FACILITATOR SUPERFAMILY"/>
    <property type="match status" value="1"/>
</dbReference>
<feature type="transmembrane region" description="Helical" evidence="6">
    <location>
        <begin position="364"/>
        <end position="386"/>
    </location>
</feature>
<dbReference type="SUPFAM" id="SSF103473">
    <property type="entry name" value="MFS general substrate transporter"/>
    <property type="match status" value="1"/>
</dbReference>
<organism evidence="8 9">
    <name type="scientific">Penicillium fimorum</name>
    <dbReference type="NCBI Taxonomy" id="1882269"/>
    <lineage>
        <taxon>Eukaryota</taxon>
        <taxon>Fungi</taxon>
        <taxon>Dikarya</taxon>
        <taxon>Ascomycota</taxon>
        <taxon>Pezizomycotina</taxon>
        <taxon>Eurotiomycetes</taxon>
        <taxon>Eurotiomycetidae</taxon>
        <taxon>Eurotiales</taxon>
        <taxon>Aspergillaceae</taxon>
        <taxon>Penicillium</taxon>
    </lineage>
</organism>
<evidence type="ECO:0000259" key="7">
    <source>
        <dbReference type="PROSITE" id="PS50850"/>
    </source>
</evidence>
<dbReference type="OrthoDB" id="5215911at2759"/>
<dbReference type="GO" id="GO:0005886">
    <property type="term" value="C:plasma membrane"/>
    <property type="evidence" value="ECO:0007669"/>
    <property type="project" value="TreeGrafter"/>
</dbReference>
<dbReference type="EMBL" id="JAPWDS010000003">
    <property type="protein sequence ID" value="KAJ5502098.1"/>
    <property type="molecule type" value="Genomic_DNA"/>
</dbReference>
<feature type="domain" description="Major facilitator superfamily (MFS) profile" evidence="7">
    <location>
        <begin position="52"/>
        <end position="528"/>
    </location>
</feature>
<keyword evidence="2 6" id="KW-0812">Transmembrane</keyword>
<dbReference type="InterPro" id="IPR036259">
    <property type="entry name" value="MFS_trans_sf"/>
</dbReference>